<organism evidence="5 6">
    <name type="scientific">Poecilia mexicana</name>
    <dbReference type="NCBI Taxonomy" id="48701"/>
    <lineage>
        <taxon>Eukaryota</taxon>
        <taxon>Metazoa</taxon>
        <taxon>Chordata</taxon>
        <taxon>Craniata</taxon>
        <taxon>Vertebrata</taxon>
        <taxon>Euteleostomi</taxon>
        <taxon>Actinopterygii</taxon>
        <taxon>Neopterygii</taxon>
        <taxon>Teleostei</taxon>
        <taxon>Neoteleostei</taxon>
        <taxon>Acanthomorphata</taxon>
        <taxon>Ovalentaria</taxon>
        <taxon>Atherinomorphae</taxon>
        <taxon>Cyprinodontiformes</taxon>
        <taxon>Poeciliidae</taxon>
        <taxon>Poeciliinae</taxon>
        <taxon>Poecilia</taxon>
    </lineage>
</organism>
<evidence type="ECO:0000259" key="3">
    <source>
        <dbReference type="Pfam" id="PF00129"/>
    </source>
</evidence>
<protein>
    <recommendedName>
        <fullName evidence="7">Ig-like domain-containing protein</fullName>
    </recommendedName>
</protein>
<dbReference type="STRING" id="48701.ENSPMEP00000028440"/>
<keyword evidence="6" id="KW-1185">Reference proteome</keyword>
<comment type="similarity">
    <text evidence="2">Belongs to the MHC class I family.</text>
</comment>
<evidence type="ECO:0000313" key="6">
    <source>
        <dbReference type="Proteomes" id="UP000261480"/>
    </source>
</evidence>
<dbReference type="PANTHER" id="PTHR16675">
    <property type="entry name" value="MHC CLASS I-RELATED"/>
    <property type="match status" value="1"/>
</dbReference>
<dbReference type="PRINTS" id="PR01638">
    <property type="entry name" value="MHCCLASSI"/>
</dbReference>
<dbReference type="InterPro" id="IPR037055">
    <property type="entry name" value="MHC_I-like_Ag-recog_sf"/>
</dbReference>
<dbReference type="SUPFAM" id="SSF54452">
    <property type="entry name" value="MHC antigen-recognition domain"/>
    <property type="match status" value="1"/>
</dbReference>
<keyword evidence="1" id="KW-0325">Glycoprotein</keyword>
<reference evidence="5" key="1">
    <citation type="submission" date="2025-08" db="UniProtKB">
        <authorList>
            <consortium name="Ensembl"/>
        </authorList>
    </citation>
    <scope>IDENTIFICATION</scope>
</reference>
<dbReference type="InterPro" id="IPR013783">
    <property type="entry name" value="Ig-like_fold"/>
</dbReference>
<dbReference type="Pfam" id="PF00129">
    <property type="entry name" value="MHC_I"/>
    <property type="match status" value="1"/>
</dbReference>
<evidence type="ECO:0000256" key="1">
    <source>
        <dbReference type="ARBA" id="ARBA00023180"/>
    </source>
</evidence>
<evidence type="ECO:0000256" key="2">
    <source>
        <dbReference type="RuleBase" id="RU004439"/>
    </source>
</evidence>
<evidence type="ECO:0000259" key="4">
    <source>
        <dbReference type="Pfam" id="PF07654"/>
    </source>
</evidence>
<dbReference type="Pfam" id="PF07654">
    <property type="entry name" value="C1-set"/>
    <property type="match status" value="1"/>
</dbReference>
<dbReference type="InterPro" id="IPR001039">
    <property type="entry name" value="MHC_I_a_a1/a2"/>
</dbReference>
<evidence type="ECO:0000313" key="5">
    <source>
        <dbReference type="Ensembl" id="ENSPMEP00000028440.1"/>
    </source>
</evidence>
<dbReference type="InterPro" id="IPR011161">
    <property type="entry name" value="MHC_I-like_Ag-recog"/>
</dbReference>
<evidence type="ECO:0008006" key="7">
    <source>
        <dbReference type="Google" id="ProtNLM"/>
    </source>
</evidence>
<dbReference type="Gene3D" id="2.60.40.10">
    <property type="entry name" value="Immunoglobulins"/>
    <property type="match status" value="1"/>
</dbReference>
<dbReference type="InterPro" id="IPR050208">
    <property type="entry name" value="MHC_class-I_related"/>
</dbReference>
<dbReference type="GO" id="GO:0006955">
    <property type="term" value="P:immune response"/>
    <property type="evidence" value="ECO:0007669"/>
    <property type="project" value="TreeGrafter"/>
</dbReference>
<dbReference type="SUPFAM" id="SSF48726">
    <property type="entry name" value="Immunoglobulin"/>
    <property type="match status" value="1"/>
</dbReference>
<dbReference type="GO" id="GO:0009897">
    <property type="term" value="C:external side of plasma membrane"/>
    <property type="evidence" value="ECO:0007669"/>
    <property type="project" value="TreeGrafter"/>
</dbReference>
<feature type="domain" description="MHC class I-like antigen recognition-like" evidence="3">
    <location>
        <begin position="1"/>
        <end position="83"/>
    </location>
</feature>
<dbReference type="InterPro" id="IPR011162">
    <property type="entry name" value="MHC_I/II-like_Ag-recog"/>
</dbReference>
<name>A0A3B3YN16_9TELE</name>
<sequence>MYGCEWDEEAKVEKGFMQYGYDGEDFIAFDLSTKKWIAPTPQAVITKNKWDNNRGWIALADSFLNQRCPDWIKTYMIYGRTSLMRTGRTSVKIKVSDRETPLDQHFFAEMFWRKDGEEIHDGVVKRETLSNNDGTFQMSVDLDLSSVSSEDWSNYECVFQLSGVNEDIVTKLEKSNILTNETVIIAAVVAVVGVIFRNPISEKLFSEFFCNLILNVTMQITFFTLV</sequence>
<dbReference type="Gene3D" id="3.30.500.10">
    <property type="entry name" value="MHC class I-like antigen recognition-like"/>
    <property type="match status" value="1"/>
</dbReference>
<dbReference type="PANTHER" id="PTHR16675:SF237">
    <property type="entry name" value="MHC CLASS I ANTIGEN TRANSCRIPT VARIANT 1-RELATED"/>
    <property type="match status" value="1"/>
</dbReference>
<proteinExistence type="inferred from homology"/>
<dbReference type="AlphaFoldDB" id="A0A3B3YN16"/>
<dbReference type="InterPro" id="IPR003597">
    <property type="entry name" value="Ig_C1-set"/>
</dbReference>
<reference evidence="5" key="2">
    <citation type="submission" date="2025-09" db="UniProtKB">
        <authorList>
            <consortium name="Ensembl"/>
        </authorList>
    </citation>
    <scope>IDENTIFICATION</scope>
</reference>
<dbReference type="InterPro" id="IPR036179">
    <property type="entry name" value="Ig-like_dom_sf"/>
</dbReference>
<dbReference type="GO" id="GO:0005615">
    <property type="term" value="C:extracellular space"/>
    <property type="evidence" value="ECO:0007669"/>
    <property type="project" value="TreeGrafter"/>
</dbReference>
<dbReference type="Proteomes" id="UP000261480">
    <property type="component" value="Unplaced"/>
</dbReference>
<feature type="domain" description="Immunoglobulin C1-set" evidence="4">
    <location>
        <begin position="112"/>
        <end position="158"/>
    </location>
</feature>
<accession>A0A3B3YN16</accession>
<dbReference type="Ensembl" id="ENSPMET00000018592.1">
    <property type="protein sequence ID" value="ENSPMEP00000028440.1"/>
    <property type="gene ID" value="ENSPMEG00000013545.1"/>
</dbReference>